<protein>
    <recommendedName>
        <fullName evidence="7">Protein kinase C</fullName>
    </recommendedName>
</protein>
<dbReference type="Gene3D" id="2.60.40.150">
    <property type="entry name" value="C2 domain"/>
    <property type="match status" value="1"/>
</dbReference>
<name>A0AAQ4DDR3_AMBAM</name>
<dbReference type="Proteomes" id="UP001321473">
    <property type="component" value="Unassembled WGS sequence"/>
</dbReference>
<feature type="domain" description="C2" evidence="3">
    <location>
        <begin position="1"/>
        <end position="122"/>
    </location>
</feature>
<dbReference type="GO" id="GO:0008270">
    <property type="term" value="F:zinc ion binding"/>
    <property type="evidence" value="ECO:0007669"/>
    <property type="project" value="UniProtKB-KW"/>
</dbReference>
<dbReference type="Gene3D" id="3.30.60.20">
    <property type="match status" value="1"/>
</dbReference>
<dbReference type="PROSITE" id="PS00479">
    <property type="entry name" value="ZF_DAG_PE_1"/>
    <property type="match status" value="1"/>
</dbReference>
<evidence type="ECO:0000256" key="2">
    <source>
        <dbReference type="ARBA" id="ARBA00022833"/>
    </source>
</evidence>
<dbReference type="InterPro" id="IPR046349">
    <property type="entry name" value="C1-like_sf"/>
</dbReference>
<dbReference type="GO" id="GO:0004674">
    <property type="term" value="F:protein serine/threonine kinase activity"/>
    <property type="evidence" value="ECO:0007669"/>
    <property type="project" value="UniProtKB-KW"/>
</dbReference>
<feature type="domain" description="Phorbol-ester/DAG-type" evidence="4">
    <location>
        <begin position="172"/>
        <end position="222"/>
    </location>
</feature>
<dbReference type="InterPro" id="IPR002219">
    <property type="entry name" value="PKC_DAG/PE"/>
</dbReference>
<dbReference type="InterPro" id="IPR020454">
    <property type="entry name" value="DAG/PE-bd"/>
</dbReference>
<dbReference type="SMART" id="SM00239">
    <property type="entry name" value="C2"/>
    <property type="match status" value="1"/>
</dbReference>
<evidence type="ECO:0000256" key="1">
    <source>
        <dbReference type="ARBA" id="ARBA00022723"/>
    </source>
</evidence>
<keyword evidence="2" id="KW-0862">Zinc</keyword>
<dbReference type="GO" id="GO:0005829">
    <property type="term" value="C:cytosol"/>
    <property type="evidence" value="ECO:0007669"/>
    <property type="project" value="TreeGrafter"/>
</dbReference>
<proteinExistence type="predicted"/>
<dbReference type="Pfam" id="PF00130">
    <property type="entry name" value="C1_1"/>
    <property type="match status" value="1"/>
</dbReference>
<evidence type="ECO:0000313" key="6">
    <source>
        <dbReference type="Proteomes" id="UP001321473"/>
    </source>
</evidence>
<dbReference type="GO" id="GO:0007200">
    <property type="term" value="P:phospholipase C-activating G protein-coupled receptor signaling pathway"/>
    <property type="evidence" value="ECO:0007669"/>
    <property type="project" value="TreeGrafter"/>
</dbReference>
<dbReference type="PROSITE" id="PS50081">
    <property type="entry name" value="ZF_DAG_PE_2"/>
    <property type="match status" value="1"/>
</dbReference>
<keyword evidence="1" id="KW-0479">Metal-binding</keyword>
<evidence type="ECO:0000259" key="4">
    <source>
        <dbReference type="PROSITE" id="PS50081"/>
    </source>
</evidence>
<dbReference type="CDD" id="cd04014">
    <property type="entry name" value="C2_PKC_epsilon"/>
    <property type="match status" value="1"/>
</dbReference>
<sequence length="322" mass="36318">MPRFTGTVKLKICEAVDLQPTDLIARYANVLCSSVEQVLVDPYVTVSVDDMFMSRSSTKQRTLKPIWNECFAAEVHGVRSLGFTVFHSALHSDDFVANCSVAFDELLNLAKEQGSGETDVWIDLEPAGKLHVVVELLPEENVAEEEQHECRERQSLIQSSGAMRPKVHQVNGHKFMATLLRQPSFCSHCHGFIWGLGKQGYQCQVCTCVVHKRCHQDVVTKCPNMKENSDDECAAGSRFNINVPHRASTAKPATSMRTSVARKMLPTTAASMRCKWQRSSVPWEFLATRWLNERRKSFHSGISHMQERYNKVRHIAEQQGVG</sequence>
<dbReference type="Pfam" id="PF00168">
    <property type="entry name" value="C2"/>
    <property type="match status" value="1"/>
</dbReference>
<comment type="caution">
    <text evidence="5">The sequence shown here is derived from an EMBL/GenBank/DDBJ whole genome shotgun (WGS) entry which is preliminary data.</text>
</comment>
<dbReference type="SUPFAM" id="SSF57889">
    <property type="entry name" value="Cysteine-rich domain"/>
    <property type="match status" value="1"/>
</dbReference>
<evidence type="ECO:0000259" key="3">
    <source>
        <dbReference type="PROSITE" id="PS50004"/>
    </source>
</evidence>
<dbReference type="PANTHER" id="PTHR22968">
    <property type="entry name" value="PROTEIN KINASE C, MU"/>
    <property type="match status" value="1"/>
</dbReference>
<reference evidence="5 6" key="1">
    <citation type="journal article" date="2023" name="Arcadia Sci">
        <title>De novo assembly of a long-read Amblyomma americanum tick genome.</title>
        <authorList>
            <person name="Chou S."/>
            <person name="Poskanzer K.E."/>
            <person name="Rollins M."/>
            <person name="Thuy-Boun P.S."/>
        </authorList>
    </citation>
    <scope>NUCLEOTIDE SEQUENCE [LARGE SCALE GENOMIC DNA]</scope>
    <source>
        <strain evidence="5">F_SG_1</strain>
        <tissue evidence="5">Salivary glands</tissue>
    </source>
</reference>
<dbReference type="PRINTS" id="PR00008">
    <property type="entry name" value="DAGPEDOMAIN"/>
</dbReference>
<evidence type="ECO:0000313" key="5">
    <source>
        <dbReference type="EMBL" id="KAK8760603.1"/>
    </source>
</evidence>
<dbReference type="SUPFAM" id="SSF49562">
    <property type="entry name" value="C2 domain (Calcium/lipid-binding domain, CaLB)"/>
    <property type="match status" value="1"/>
</dbReference>
<dbReference type="SMART" id="SM00109">
    <property type="entry name" value="C1"/>
    <property type="match status" value="1"/>
</dbReference>
<keyword evidence="6" id="KW-1185">Reference proteome</keyword>
<dbReference type="GO" id="GO:0035556">
    <property type="term" value="P:intracellular signal transduction"/>
    <property type="evidence" value="ECO:0007669"/>
    <property type="project" value="TreeGrafter"/>
</dbReference>
<evidence type="ECO:0008006" key="7">
    <source>
        <dbReference type="Google" id="ProtNLM"/>
    </source>
</evidence>
<accession>A0AAQ4DDR3</accession>
<dbReference type="FunFam" id="3.30.60.20:FF:000063">
    <property type="entry name" value="Protein kinase C"/>
    <property type="match status" value="1"/>
</dbReference>
<dbReference type="GO" id="GO:0016020">
    <property type="term" value="C:membrane"/>
    <property type="evidence" value="ECO:0007669"/>
    <property type="project" value="UniProtKB-SubCell"/>
</dbReference>
<dbReference type="PROSITE" id="PS50004">
    <property type="entry name" value="C2"/>
    <property type="match status" value="1"/>
</dbReference>
<organism evidence="5 6">
    <name type="scientific">Amblyomma americanum</name>
    <name type="common">Lone star tick</name>
    <dbReference type="NCBI Taxonomy" id="6943"/>
    <lineage>
        <taxon>Eukaryota</taxon>
        <taxon>Metazoa</taxon>
        <taxon>Ecdysozoa</taxon>
        <taxon>Arthropoda</taxon>
        <taxon>Chelicerata</taxon>
        <taxon>Arachnida</taxon>
        <taxon>Acari</taxon>
        <taxon>Parasitiformes</taxon>
        <taxon>Ixodida</taxon>
        <taxon>Ixodoidea</taxon>
        <taxon>Ixodidae</taxon>
        <taxon>Amblyomminae</taxon>
        <taxon>Amblyomma</taxon>
    </lineage>
</organism>
<dbReference type="InterPro" id="IPR035892">
    <property type="entry name" value="C2_domain_sf"/>
</dbReference>
<dbReference type="InterPro" id="IPR000008">
    <property type="entry name" value="C2_dom"/>
</dbReference>
<dbReference type="PANTHER" id="PTHR22968:SF14">
    <property type="entry name" value="PROTEIN KINASE C"/>
    <property type="match status" value="1"/>
</dbReference>
<gene>
    <name evidence="5" type="ORF">V5799_028137</name>
</gene>
<dbReference type="AlphaFoldDB" id="A0AAQ4DDR3"/>
<dbReference type="EMBL" id="JARKHS020032177">
    <property type="protein sequence ID" value="KAK8760603.1"/>
    <property type="molecule type" value="Genomic_DNA"/>
</dbReference>
<dbReference type="FunFam" id="2.60.40.150:FF:000056">
    <property type="entry name" value="Protein kinase C epsilon"/>
    <property type="match status" value="1"/>
</dbReference>